<dbReference type="InterPro" id="IPR045865">
    <property type="entry name" value="ACT-like_dom_sf"/>
</dbReference>
<dbReference type="UniPathway" id="UPA00135">
    <property type="reaction ID" value="UER00196"/>
</dbReference>
<dbReference type="PATRIC" id="fig|1719120.3.peg.3989"/>
<dbReference type="GO" id="GO:0006564">
    <property type="term" value="P:L-serine biosynthetic process"/>
    <property type="evidence" value="ECO:0007669"/>
    <property type="project" value="UniProtKB-UniRule"/>
</dbReference>
<keyword evidence="5 9" id="KW-0560">Oxidoreductase</keyword>
<protein>
    <recommendedName>
        <fullName evidence="4 9">D-3-phosphoglycerate dehydrogenase</fullName>
        <ecNumber evidence="3 9">1.1.1.95</ecNumber>
    </recommendedName>
</protein>
<evidence type="ECO:0000259" key="10">
    <source>
        <dbReference type="PROSITE" id="PS51671"/>
    </source>
</evidence>
<evidence type="ECO:0000313" key="11">
    <source>
        <dbReference type="EMBL" id="KPQ41771.1"/>
    </source>
</evidence>
<dbReference type="PROSITE" id="PS00671">
    <property type="entry name" value="D_2_HYDROXYACID_DH_3"/>
    <property type="match status" value="1"/>
</dbReference>
<keyword evidence="9" id="KW-0028">Amino-acid biosynthesis</keyword>
<dbReference type="InterPro" id="IPR006139">
    <property type="entry name" value="D-isomer_2_OHA_DH_cat_dom"/>
</dbReference>
<dbReference type="NCBIfam" id="TIGR01327">
    <property type="entry name" value="PGDH"/>
    <property type="match status" value="1"/>
</dbReference>
<dbReference type="EC" id="1.1.1.95" evidence="3 9"/>
<dbReference type="InterPro" id="IPR029009">
    <property type="entry name" value="ASB_dom_sf"/>
</dbReference>
<evidence type="ECO:0000313" key="12">
    <source>
        <dbReference type="Proteomes" id="UP000050360"/>
    </source>
</evidence>
<evidence type="ECO:0000256" key="9">
    <source>
        <dbReference type="RuleBase" id="RU363003"/>
    </source>
</evidence>
<dbReference type="PROSITE" id="PS51671">
    <property type="entry name" value="ACT"/>
    <property type="match status" value="1"/>
</dbReference>
<evidence type="ECO:0000256" key="5">
    <source>
        <dbReference type="ARBA" id="ARBA00023002"/>
    </source>
</evidence>
<dbReference type="AlphaFoldDB" id="A0A0P7ZE33"/>
<dbReference type="Gene3D" id="3.30.70.260">
    <property type="match status" value="1"/>
</dbReference>
<dbReference type="InterPro" id="IPR029753">
    <property type="entry name" value="D-isomer_DH_CS"/>
</dbReference>
<dbReference type="FunFam" id="3.30.1330.90:FF:000003">
    <property type="entry name" value="D-3-phosphoglycerate dehydrogenase"/>
    <property type="match status" value="1"/>
</dbReference>
<organism evidence="11 12">
    <name type="scientific">Candidatus Methanoperedens nitratireducens</name>
    <dbReference type="NCBI Taxonomy" id="1392998"/>
    <lineage>
        <taxon>Archaea</taxon>
        <taxon>Methanobacteriati</taxon>
        <taxon>Methanobacteriota</taxon>
        <taxon>Stenosarchaea group</taxon>
        <taxon>Methanomicrobia</taxon>
        <taxon>Methanosarcinales</taxon>
        <taxon>ANME-2 cluster</taxon>
        <taxon>Candidatus Methanoperedentaceae</taxon>
        <taxon>Candidatus Methanoperedens</taxon>
    </lineage>
</organism>
<dbReference type="PANTHER" id="PTHR42938">
    <property type="entry name" value="FORMATE DEHYDROGENASE 1"/>
    <property type="match status" value="1"/>
</dbReference>
<dbReference type="Gene3D" id="3.30.1330.90">
    <property type="entry name" value="D-3-phosphoglycerate dehydrogenase, domain 3"/>
    <property type="match status" value="1"/>
</dbReference>
<evidence type="ECO:0000256" key="7">
    <source>
        <dbReference type="ARBA" id="ARBA00023299"/>
    </source>
</evidence>
<comment type="catalytic activity">
    <reaction evidence="8 9">
        <text>(2R)-3-phosphoglycerate + NAD(+) = 3-phosphooxypyruvate + NADH + H(+)</text>
        <dbReference type="Rhea" id="RHEA:12641"/>
        <dbReference type="ChEBI" id="CHEBI:15378"/>
        <dbReference type="ChEBI" id="CHEBI:18110"/>
        <dbReference type="ChEBI" id="CHEBI:57540"/>
        <dbReference type="ChEBI" id="CHEBI:57945"/>
        <dbReference type="ChEBI" id="CHEBI:58272"/>
        <dbReference type="EC" id="1.1.1.95"/>
    </reaction>
</comment>
<dbReference type="EMBL" id="LKCM01000306">
    <property type="protein sequence ID" value="KPQ41771.1"/>
    <property type="molecule type" value="Genomic_DNA"/>
</dbReference>
<dbReference type="InterPro" id="IPR036291">
    <property type="entry name" value="NAD(P)-bd_dom_sf"/>
</dbReference>
<dbReference type="PANTHER" id="PTHR42938:SF9">
    <property type="entry name" value="FORMATE DEHYDROGENASE 1"/>
    <property type="match status" value="1"/>
</dbReference>
<evidence type="ECO:0000256" key="8">
    <source>
        <dbReference type="ARBA" id="ARBA00048731"/>
    </source>
</evidence>
<dbReference type="InterPro" id="IPR002912">
    <property type="entry name" value="ACT_dom"/>
</dbReference>
<dbReference type="SUPFAM" id="SSF55021">
    <property type="entry name" value="ACT-like"/>
    <property type="match status" value="1"/>
</dbReference>
<evidence type="ECO:0000256" key="3">
    <source>
        <dbReference type="ARBA" id="ARBA00013143"/>
    </source>
</evidence>
<evidence type="ECO:0000256" key="4">
    <source>
        <dbReference type="ARBA" id="ARBA00021582"/>
    </source>
</evidence>
<comment type="similarity">
    <text evidence="2 9">Belongs to the D-isomer specific 2-hydroxyacid dehydrogenase family.</text>
</comment>
<dbReference type="Pfam" id="PF00389">
    <property type="entry name" value="2-Hacid_dh"/>
    <property type="match status" value="1"/>
</dbReference>
<dbReference type="SUPFAM" id="SSF52283">
    <property type="entry name" value="Formate/glycerate dehydrogenase catalytic domain-like"/>
    <property type="match status" value="1"/>
</dbReference>
<dbReference type="CDD" id="cd12173">
    <property type="entry name" value="PGDH_4"/>
    <property type="match status" value="1"/>
</dbReference>
<sequence length="527" mass="56936">MVIILKILVSDPISDQGVEILKKEFDVDIATGLKPDELIAKIGNYEALIVRSETQVTKDVINAGKKLKIIGRAGVGVDNIDVNAATERGIIVINAPEGNTISAAEHTIAMMMAMSRNIPQANASLKGKKWDRKKFMGVEVRGKTLGVVGLGRIGAEVAKRAQGMEMNILAYDPFISPERANELGVELTTVIDIVKRADYITVHTPLTKETKDLISTKDFAVMKKGARIINCARGGIINEEALAKAVKEGIVSGAAIDVFVTEPPFDSPLIELDRVIMTPHLGASTEEAQINVAISVAEQIVNSLKGLPVKNAINMPYIKPDAMQVLEPYFPLAEKIGKLCMYLIGSNYEKVEISYCGEIAEHNVAPLTLAVLKGLLEPVLGPGVNYVNAPIIAKERKIKIIESKSKTNQGYSSQIAVKLTKKGEEKIVSGTIVGKESRIVQIDEYRIDVVPSKYMIVARHKDHPNIIGPCCIILGKNNINIAGMQVGRITAGGEAIMVLNIDSEVDEAILDDIKAVSGIIDAKLVVL</sequence>
<dbReference type="Pfam" id="PF19304">
    <property type="entry name" value="PGDH_inter"/>
    <property type="match status" value="1"/>
</dbReference>
<dbReference type="InterPro" id="IPR029752">
    <property type="entry name" value="D-isomer_DH_CS1"/>
</dbReference>
<feature type="domain" description="ACT" evidence="10">
    <location>
        <begin position="455"/>
        <end position="527"/>
    </location>
</feature>
<dbReference type="PROSITE" id="PS00065">
    <property type="entry name" value="D_2_HYDROXYACID_DH_1"/>
    <property type="match status" value="1"/>
</dbReference>
<reference evidence="11 12" key="1">
    <citation type="submission" date="2015-09" db="EMBL/GenBank/DDBJ databases">
        <title>A metagenomics-based metabolic model of nitrate-dependent anaerobic oxidation of methane by Methanoperedens-like archaea.</title>
        <authorList>
            <person name="Arshad A."/>
            <person name="Speth D.R."/>
            <person name="De Graaf R.M."/>
            <person name="Op Den Camp H.J."/>
            <person name="Jetten M.S."/>
            <person name="Welte C.U."/>
        </authorList>
    </citation>
    <scope>NUCLEOTIDE SEQUENCE [LARGE SCALE GENOMIC DNA]</scope>
</reference>
<dbReference type="CDD" id="cd04902">
    <property type="entry name" value="ACT_3PGDH-xct"/>
    <property type="match status" value="1"/>
</dbReference>
<evidence type="ECO:0000256" key="1">
    <source>
        <dbReference type="ARBA" id="ARBA00005216"/>
    </source>
</evidence>
<dbReference type="InterPro" id="IPR045626">
    <property type="entry name" value="PGDH_ASB_dom"/>
</dbReference>
<dbReference type="Gene3D" id="3.40.50.720">
    <property type="entry name" value="NAD(P)-binding Rossmann-like Domain"/>
    <property type="match status" value="2"/>
</dbReference>
<keyword evidence="7 9" id="KW-0718">Serine biosynthesis</keyword>
<dbReference type="Proteomes" id="UP000050360">
    <property type="component" value="Unassembled WGS sequence"/>
</dbReference>
<evidence type="ECO:0000256" key="6">
    <source>
        <dbReference type="ARBA" id="ARBA00023027"/>
    </source>
</evidence>
<dbReference type="Pfam" id="PF02826">
    <property type="entry name" value="2-Hacid_dh_C"/>
    <property type="match status" value="1"/>
</dbReference>
<dbReference type="SUPFAM" id="SSF143548">
    <property type="entry name" value="Serine metabolism enzymes domain"/>
    <property type="match status" value="1"/>
</dbReference>
<comment type="caution">
    <text evidence="11">The sequence shown here is derived from an EMBL/GenBank/DDBJ whole genome shotgun (WGS) entry which is preliminary data.</text>
</comment>
<proteinExistence type="inferred from homology"/>
<comment type="pathway">
    <text evidence="1 9">Amino-acid biosynthesis; L-serine biosynthesis; L-serine from 3-phospho-D-glycerate: step 1/3.</text>
</comment>
<dbReference type="Pfam" id="PF01842">
    <property type="entry name" value="ACT"/>
    <property type="match status" value="1"/>
</dbReference>
<gene>
    <name evidence="11" type="ORF">MPEBLZ_03676</name>
</gene>
<accession>A0A0P7ZE33</accession>
<dbReference type="FunFam" id="3.30.70.260:FF:000008">
    <property type="entry name" value="D-3-phosphoglycerate dehydrogenase, chloroplastic"/>
    <property type="match status" value="1"/>
</dbReference>
<evidence type="ECO:0000256" key="2">
    <source>
        <dbReference type="ARBA" id="ARBA00005854"/>
    </source>
</evidence>
<name>A0A0P7ZE33_9EURY</name>
<dbReference type="GO" id="GO:0051287">
    <property type="term" value="F:NAD binding"/>
    <property type="evidence" value="ECO:0007669"/>
    <property type="project" value="UniProtKB-UniRule"/>
</dbReference>
<keyword evidence="6 9" id="KW-0520">NAD</keyword>
<dbReference type="FunFam" id="3.40.50.720:FF:000021">
    <property type="entry name" value="D-3-phosphoglycerate dehydrogenase"/>
    <property type="match status" value="1"/>
</dbReference>
<dbReference type="GO" id="GO:0004617">
    <property type="term" value="F:phosphoglycerate dehydrogenase activity"/>
    <property type="evidence" value="ECO:0007669"/>
    <property type="project" value="UniProtKB-UniRule"/>
</dbReference>
<dbReference type="InterPro" id="IPR006236">
    <property type="entry name" value="PGDH"/>
</dbReference>
<dbReference type="SUPFAM" id="SSF51735">
    <property type="entry name" value="NAD(P)-binding Rossmann-fold domains"/>
    <property type="match status" value="1"/>
</dbReference>
<dbReference type="InterPro" id="IPR006140">
    <property type="entry name" value="D-isomer_DH_NAD-bd"/>
</dbReference>